<dbReference type="InParanoid" id="W4K0Y4"/>
<evidence type="ECO:0000313" key="3">
    <source>
        <dbReference type="Proteomes" id="UP000030671"/>
    </source>
</evidence>
<accession>W4K0Y4</accession>
<dbReference type="Proteomes" id="UP000030671">
    <property type="component" value="Unassembled WGS sequence"/>
</dbReference>
<gene>
    <name evidence="2" type="ORF">HETIRDRAFT_117335</name>
</gene>
<dbReference type="AlphaFoldDB" id="W4K0Y4"/>
<feature type="compositionally biased region" description="Basic and acidic residues" evidence="1">
    <location>
        <begin position="54"/>
        <end position="76"/>
    </location>
</feature>
<feature type="region of interest" description="Disordered" evidence="1">
    <location>
        <begin position="222"/>
        <end position="267"/>
    </location>
</feature>
<feature type="region of interest" description="Disordered" evidence="1">
    <location>
        <begin position="52"/>
        <end position="78"/>
    </location>
</feature>
<dbReference type="HOGENOM" id="CLU_1042280_0_0_1"/>
<evidence type="ECO:0000256" key="1">
    <source>
        <dbReference type="SAM" id="MobiDB-lite"/>
    </source>
</evidence>
<organism evidence="2 3">
    <name type="scientific">Heterobasidion irregulare (strain TC 32-1)</name>
    <dbReference type="NCBI Taxonomy" id="747525"/>
    <lineage>
        <taxon>Eukaryota</taxon>
        <taxon>Fungi</taxon>
        <taxon>Dikarya</taxon>
        <taxon>Basidiomycota</taxon>
        <taxon>Agaricomycotina</taxon>
        <taxon>Agaricomycetes</taxon>
        <taxon>Russulales</taxon>
        <taxon>Bondarzewiaceae</taxon>
        <taxon>Heterobasidion</taxon>
        <taxon>Heterobasidion annosum species complex</taxon>
    </lineage>
</organism>
<dbReference type="GeneID" id="20666548"/>
<name>W4K0Y4_HETIT</name>
<feature type="compositionally biased region" description="Polar residues" evidence="1">
    <location>
        <begin position="257"/>
        <end position="267"/>
    </location>
</feature>
<sequence length="267" mass="29379">MCAFADRSITSTSIRMRVNRDARGINKISSTTFVPTSMAALLVTTIDSFSFPTHGEENPRTPGKGRDTQEESRIPSDRLSIVEGGTMSARIKFKRLSTLQAWRETNENNRMWFTQDSSWERSAQCRWVFLKGAASAKISEITLRREATTRTNTKQKTIVVTVSIAADAQVRDLAAAALAWKMVAVQLGVAKEKSKGTQMLGGGPVTSCLFSSHNMTATFDPLSRSDGAEATAEKNDAFLSPPCRTARAPRSRHWQTAPRSTIGSMRD</sequence>
<protein>
    <submittedName>
        <fullName evidence="2">Uncharacterized protein</fullName>
    </submittedName>
</protein>
<proteinExistence type="predicted"/>
<dbReference type="RefSeq" id="XP_009548049.1">
    <property type="nucleotide sequence ID" value="XM_009549754.1"/>
</dbReference>
<evidence type="ECO:0000313" key="2">
    <source>
        <dbReference type="EMBL" id="ETW79462.1"/>
    </source>
</evidence>
<dbReference type="KEGG" id="hir:HETIRDRAFT_117335"/>
<keyword evidence="3" id="KW-1185">Reference proteome</keyword>
<reference evidence="2 3" key="1">
    <citation type="journal article" date="2012" name="New Phytol.">
        <title>Insight into trade-off between wood decay and parasitism from the genome of a fungal forest pathogen.</title>
        <authorList>
            <person name="Olson A."/>
            <person name="Aerts A."/>
            <person name="Asiegbu F."/>
            <person name="Belbahri L."/>
            <person name="Bouzid O."/>
            <person name="Broberg A."/>
            <person name="Canback B."/>
            <person name="Coutinho P.M."/>
            <person name="Cullen D."/>
            <person name="Dalman K."/>
            <person name="Deflorio G."/>
            <person name="van Diepen L.T."/>
            <person name="Dunand C."/>
            <person name="Duplessis S."/>
            <person name="Durling M."/>
            <person name="Gonthier P."/>
            <person name="Grimwood J."/>
            <person name="Fossdal C.G."/>
            <person name="Hansson D."/>
            <person name="Henrissat B."/>
            <person name="Hietala A."/>
            <person name="Himmelstrand K."/>
            <person name="Hoffmeister D."/>
            <person name="Hogberg N."/>
            <person name="James T.Y."/>
            <person name="Karlsson M."/>
            <person name="Kohler A."/>
            <person name="Kues U."/>
            <person name="Lee Y.H."/>
            <person name="Lin Y.C."/>
            <person name="Lind M."/>
            <person name="Lindquist E."/>
            <person name="Lombard V."/>
            <person name="Lucas S."/>
            <person name="Lunden K."/>
            <person name="Morin E."/>
            <person name="Murat C."/>
            <person name="Park J."/>
            <person name="Raffaello T."/>
            <person name="Rouze P."/>
            <person name="Salamov A."/>
            <person name="Schmutz J."/>
            <person name="Solheim H."/>
            <person name="Stahlberg J."/>
            <person name="Velez H."/>
            <person name="de Vries R.P."/>
            <person name="Wiebenga A."/>
            <person name="Woodward S."/>
            <person name="Yakovlev I."/>
            <person name="Garbelotto M."/>
            <person name="Martin F."/>
            <person name="Grigoriev I.V."/>
            <person name="Stenlid J."/>
        </authorList>
    </citation>
    <scope>NUCLEOTIDE SEQUENCE [LARGE SCALE GENOMIC DNA]</scope>
    <source>
        <strain evidence="2 3">TC 32-1</strain>
    </source>
</reference>
<dbReference type="EMBL" id="KI925460">
    <property type="protein sequence ID" value="ETW79462.1"/>
    <property type="molecule type" value="Genomic_DNA"/>
</dbReference>